<evidence type="ECO:0000256" key="13">
    <source>
        <dbReference type="SAM" id="MobiDB-lite"/>
    </source>
</evidence>
<protein>
    <recommendedName>
        <fullName evidence="11">Kinesin-like protein</fullName>
    </recommendedName>
</protein>
<evidence type="ECO:0000259" key="14">
    <source>
        <dbReference type="PROSITE" id="PS50067"/>
    </source>
</evidence>
<keyword evidence="5 10" id="KW-0547">Nucleotide-binding</keyword>
<dbReference type="SUPFAM" id="SSF52540">
    <property type="entry name" value="P-loop containing nucleoside triphosphate hydrolases"/>
    <property type="match status" value="1"/>
</dbReference>
<gene>
    <name evidence="15" type="ORF">MCUN1_002143</name>
</gene>
<evidence type="ECO:0000256" key="9">
    <source>
        <dbReference type="ARBA" id="ARBA00023212"/>
    </source>
</evidence>
<dbReference type="GO" id="GO:0051231">
    <property type="term" value="P:spindle elongation"/>
    <property type="evidence" value="ECO:0007669"/>
    <property type="project" value="TreeGrafter"/>
</dbReference>
<dbReference type="PANTHER" id="PTHR47970">
    <property type="entry name" value="KINESIN-LIKE PROTEIN KIF11"/>
    <property type="match status" value="1"/>
</dbReference>
<evidence type="ECO:0000256" key="1">
    <source>
        <dbReference type="ARBA" id="ARBA00004186"/>
    </source>
</evidence>
<evidence type="ECO:0000256" key="5">
    <source>
        <dbReference type="ARBA" id="ARBA00022741"/>
    </source>
</evidence>
<evidence type="ECO:0000313" key="15">
    <source>
        <dbReference type="EMBL" id="WFD35292.1"/>
    </source>
</evidence>
<dbReference type="EMBL" id="CP119879">
    <property type="protein sequence ID" value="WFD35292.1"/>
    <property type="molecule type" value="Genomic_DNA"/>
</dbReference>
<keyword evidence="8 10" id="KW-0505">Motor protein</keyword>
<dbReference type="InterPro" id="IPR027417">
    <property type="entry name" value="P-loop_NTPase"/>
</dbReference>
<dbReference type="GO" id="GO:0016740">
    <property type="term" value="F:transferase activity"/>
    <property type="evidence" value="ECO:0007669"/>
    <property type="project" value="UniProtKB-KW"/>
</dbReference>
<dbReference type="GO" id="GO:0090307">
    <property type="term" value="P:mitotic spindle assembly"/>
    <property type="evidence" value="ECO:0007669"/>
    <property type="project" value="TreeGrafter"/>
</dbReference>
<keyword evidence="6 10" id="KW-0067">ATP-binding</keyword>
<organism evidence="15 16">
    <name type="scientific">Malassezia cuniculi</name>
    <dbReference type="NCBI Taxonomy" id="948313"/>
    <lineage>
        <taxon>Eukaryota</taxon>
        <taxon>Fungi</taxon>
        <taxon>Dikarya</taxon>
        <taxon>Basidiomycota</taxon>
        <taxon>Ustilaginomycotina</taxon>
        <taxon>Malasseziomycetes</taxon>
        <taxon>Malasseziales</taxon>
        <taxon>Malasseziaceae</taxon>
        <taxon>Malassezia</taxon>
    </lineage>
</organism>
<feature type="region of interest" description="Disordered" evidence="13">
    <location>
        <begin position="407"/>
        <end position="460"/>
    </location>
</feature>
<comment type="similarity">
    <text evidence="10 11">Belongs to the TRAFAC class myosin-kinesin ATPase superfamily. Kinesin family.</text>
</comment>
<feature type="coiled-coil region" evidence="12">
    <location>
        <begin position="462"/>
        <end position="489"/>
    </location>
</feature>
<keyword evidence="4 11" id="KW-0493">Microtubule</keyword>
<sequence length="615" mass="67098">MPLATRRERSDAEPIRAYLRVRPKATDSPVAPYLQVLSDTEALVTAPPESRSKPPPVRHTFTRVFPPADNGQEAQRAFFEETTLPLVADLLDGANGLVFTYGVTNSGKTYTVQGSGRPGEAGILPRALSVVFNSTKGLECTRSIRPVGLTGVQPGVSVPISSFIRDAPRSAVAVDEPSIQVDVSYRYSVWLSCAEVYNEKIYDLIGAPGSLLDESFRRPLVLKSEGEGGKYIYGIKEIRAPSLGEALELVRRAQENRRVFGTGVNKHSSRSHCVFTIKVIREQEASGGERKYYISRLSIVDLAGSERIANTGLTGERLKEAGSINKSLMCLGQCLETMRKNQKRQDGRRQSIVPFRHSKLTELFQSFFQGDGRVVMVVNVDPYGTGYEENVGVLRFSAVAKSVGVGGSSGGSGSSAGAAANAPSFTERVSDDETAGSDTAIEATDDSQCESESEDESEDAFVTALLEENERLRRRCERAEHMCTIIEATVRDEMMRYMEESIRQVKELYEAQLRDEMADNDDFVDRKIDLFARMNSVSTSTSHNARSPAVGDTTSSTLDSVDASTSGDISLGDSRATVVINETPPRPQIRLEHRAISISDMTDQFAGLSTGGPKT</sequence>
<dbReference type="InterPro" id="IPR047149">
    <property type="entry name" value="KIF11-like"/>
</dbReference>
<dbReference type="GO" id="GO:0008017">
    <property type="term" value="F:microtubule binding"/>
    <property type="evidence" value="ECO:0007669"/>
    <property type="project" value="InterPro"/>
</dbReference>
<evidence type="ECO:0000256" key="6">
    <source>
        <dbReference type="ARBA" id="ARBA00022840"/>
    </source>
</evidence>
<evidence type="ECO:0000256" key="8">
    <source>
        <dbReference type="ARBA" id="ARBA00023175"/>
    </source>
</evidence>
<evidence type="ECO:0000256" key="3">
    <source>
        <dbReference type="ARBA" id="ARBA00022553"/>
    </source>
</evidence>
<feature type="binding site" evidence="10">
    <location>
        <begin position="102"/>
        <end position="109"/>
    </location>
    <ligand>
        <name>ATP</name>
        <dbReference type="ChEBI" id="CHEBI:30616"/>
    </ligand>
</feature>
<keyword evidence="9" id="KW-0206">Cytoskeleton</keyword>
<reference evidence="15" key="1">
    <citation type="submission" date="2023-03" db="EMBL/GenBank/DDBJ databases">
        <title>Mating type loci evolution in Malassezia.</title>
        <authorList>
            <person name="Coelho M.A."/>
        </authorList>
    </citation>
    <scope>NUCLEOTIDE SEQUENCE</scope>
    <source>
        <strain evidence="15">CBS 11721</strain>
    </source>
</reference>
<dbReference type="PRINTS" id="PR00380">
    <property type="entry name" value="KINESINHEAVY"/>
</dbReference>
<dbReference type="GO" id="GO:0005876">
    <property type="term" value="C:spindle microtubule"/>
    <property type="evidence" value="ECO:0007669"/>
    <property type="project" value="TreeGrafter"/>
</dbReference>
<evidence type="ECO:0000256" key="2">
    <source>
        <dbReference type="ARBA" id="ARBA00022490"/>
    </source>
</evidence>
<dbReference type="PROSITE" id="PS50067">
    <property type="entry name" value="KINESIN_MOTOR_2"/>
    <property type="match status" value="1"/>
</dbReference>
<dbReference type="PANTHER" id="PTHR47970:SF29">
    <property type="entry name" value="KINESIN FAMILY MEMBER 20B"/>
    <property type="match status" value="1"/>
</dbReference>
<dbReference type="GO" id="GO:0008574">
    <property type="term" value="F:plus-end-directed microtubule motor activity"/>
    <property type="evidence" value="ECO:0007669"/>
    <property type="project" value="TreeGrafter"/>
</dbReference>
<dbReference type="Gene3D" id="3.40.850.10">
    <property type="entry name" value="Kinesin motor domain"/>
    <property type="match status" value="1"/>
</dbReference>
<feature type="domain" description="Kinesin motor" evidence="14">
    <location>
        <begin position="14"/>
        <end position="403"/>
    </location>
</feature>
<evidence type="ECO:0000256" key="10">
    <source>
        <dbReference type="PROSITE-ProRule" id="PRU00283"/>
    </source>
</evidence>
<evidence type="ECO:0000256" key="11">
    <source>
        <dbReference type="RuleBase" id="RU000394"/>
    </source>
</evidence>
<proteinExistence type="inferred from homology"/>
<dbReference type="InterPro" id="IPR019821">
    <property type="entry name" value="Kinesin_motor_CS"/>
</dbReference>
<keyword evidence="15" id="KW-0808">Transferase</keyword>
<dbReference type="InterPro" id="IPR001752">
    <property type="entry name" value="Kinesin_motor_dom"/>
</dbReference>
<evidence type="ECO:0000256" key="12">
    <source>
        <dbReference type="SAM" id="Coils"/>
    </source>
</evidence>
<keyword evidence="7 12" id="KW-0175">Coiled coil</keyword>
<accession>A0AAF0J690</accession>
<dbReference type="Pfam" id="PF00225">
    <property type="entry name" value="Kinesin"/>
    <property type="match status" value="1"/>
</dbReference>
<dbReference type="GO" id="GO:0072686">
    <property type="term" value="C:mitotic spindle"/>
    <property type="evidence" value="ECO:0007669"/>
    <property type="project" value="TreeGrafter"/>
</dbReference>
<keyword evidence="2" id="KW-0963">Cytoplasm</keyword>
<dbReference type="GO" id="GO:0005524">
    <property type="term" value="F:ATP binding"/>
    <property type="evidence" value="ECO:0007669"/>
    <property type="project" value="UniProtKB-UniRule"/>
</dbReference>
<keyword evidence="3" id="KW-0597">Phosphoprotein</keyword>
<name>A0AAF0J690_9BASI</name>
<evidence type="ECO:0000256" key="7">
    <source>
        <dbReference type="ARBA" id="ARBA00023054"/>
    </source>
</evidence>
<dbReference type="GO" id="GO:0005634">
    <property type="term" value="C:nucleus"/>
    <property type="evidence" value="ECO:0007669"/>
    <property type="project" value="TreeGrafter"/>
</dbReference>
<dbReference type="PROSITE" id="PS00411">
    <property type="entry name" value="KINESIN_MOTOR_1"/>
    <property type="match status" value="1"/>
</dbReference>
<keyword evidence="16" id="KW-1185">Reference proteome</keyword>
<comment type="subcellular location">
    <subcellularLocation>
        <location evidence="1">Cytoplasm</location>
        <location evidence="1">Cytoskeleton</location>
        <location evidence="1">Spindle</location>
    </subcellularLocation>
</comment>
<evidence type="ECO:0000313" key="16">
    <source>
        <dbReference type="Proteomes" id="UP001219933"/>
    </source>
</evidence>
<dbReference type="InterPro" id="IPR036961">
    <property type="entry name" value="Kinesin_motor_dom_sf"/>
</dbReference>
<dbReference type="Proteomes" id="UP001219933">
    <property type="component" value="Chromosome 3"/>
</dbReference>
<dbReference type="SMART" id="SM00129">
    <property type="entry name" value="KISc"/>
    <property type="match status" value="1"/>
</dbReference>
<feature type="region of interest" description="Disordered" evidence="13">
    <location>
        <begin position="537"/>
        <end position="569"/>
    </location>
</feature>
<feature type="compositionally biased region" description="Polar residues" evidence="13">
    <location>
        <begin position="552"/>
        <end position="568"/>
    </location>
</feature>
<evidence type="ECO:0000256" key="4">
    <source>
        <dbReference type="ARBA" id="ARBA00022701"/>
    </source>
</evidence>
<feature type="compositionally biased region" description="Acidic residues" evidence="13">
    <location>
        <begin position="443"/>
        <end position="459"/>
    </location>
</feature>
<dbReference type="GO" id="GO:0007018">
    <property type="term" value="P:microtubule-based movement"/>
    <property type="evidence" value="ECO:0007669"/>
    <property type="project" value="InterPro"/>
</dbReference>
<dbReference type="AlphaFoldDB" id="A0AAF0J690"/>